<dbReference type="AlphaFoldDB" id="A0A3B0XPD6"/>
<evidence type="ECO:0000259" key="1">
    <source>
        <dbReference type="Pfam" id="PF13539"/>
    </source>
</evidence>
<accession>A0A3B0XPD6</accession>
<organism evidence="2">
    <name type="scientific">hydrothermal vent metagenome</name>
    <dbReference type="NCBI Taxonomy" id="652676"/>
    <lineage>
        <taxon>unclassified sequences</taxon>
        <taxon>metagenomes</taxon>
        <taxon>ecological metagenomes</taxon>
    </lineage>
</organism>
<dbReference type="SUPFAM" id="SSF55166">
    <property type="entry name" value="Hedgehog/DD-peptidase"/>
    <property type="match status" value="1"/>
</dbReference>
<dbReference type="InterPro" id="IPR039561">
    <property type="entry name" value="Peptidase_M15C"/>
</dbReference>
<sequence>MCAEISKMVFATRYHLSYRFISNWRYINNMPVISKAITLYLLLAPLLSLCAETKMCSYSTYAWNVNTKSVTNYHRVSHRYSELQAFERDKITACSVCEEDQRELVLRGVKPFKVCKKMYRKIESALINAMDSGKKIETVVGYRVGLTRGKVDSMGNRTAFSHHSFGIAIDINSAYNGLYDKCLKFTPACRLRKGGRWVKGYPMSLTPSDIIVKNLKGIGLKWGGEIKGWQKDFMHFSPDGY</sequence>
<name>A0A3B0XPD6_9ZZZZ</name>
<protein>
    <recommendedName>
        <fullName evidence="1">Peptidase M15C domain-containing protein</fullName>
    </recommendedName>
</protein>
<dbReference type="InterPro" id="IPR009045">
    <property type="entry name" value="Zn_M74/Hedgehog-like"/>
</dbReference>
<dbReference type="Pfam" id="PF13539">
    <property type="entry name" value="Peptidase_M15_4"/>
    <property type="match status" value="1"/>
</dbReference>
<dbReference type="EMBL" id="UOFG01000010">
    <property type="protein sequence ID" value="VAW58014.1"/>
    <property type="molecule type" value="Genomic_DNA"/>
</dbReference>
<gene>
    <name evidence="2" type="ORF">MNBD_GAMMA11-2460</name>
</gene>
<reference evidence="2" key="1">
    <citation type="submission" date="2018-06" db="EMBL/GenBank/DDBJ databases">
        <authorList>
            <person name="Zhirakovskaya E."/>
        </authorList>
    </citation>
    <scope>NUCLEOTIDE SEQUENCE</scope>
</reference>
<dbReference type="GO" id="GO:0008233">
    <property type="term" value="F:peptidase activity"/>
    <property type="evidence" value="ECO:0007669"/>
    <property type="project" value="InterPro"/>
</dbReference>
<feature type="domain" description="Peptidase M15C" evidence="1">
    <location>
        <begin position="156"/>
        <end position="237"/>
    </location>
</feature>
<evidence type="ECO:0000313" key="2">
    <source>
        <dbReference type="EMBL" id="VAW58014.1"/>
    </source>
</evidence>
<dbReference type="Gene3D" id="3.30.1380.10">
    <property type="match status" value="1"/>
</dbReference>
<proteinExistence type="predicted"/>